<feature type="compositionally biased region" description="Basic residues" evidence="1">
    <location>
        <begin position="295"/>
        <end position="307"/>
    </location>
</feature>
<name>A0A2K1IE90_PHYPA</name>
<evidence type="ECO:0000313" key="4">
    <source>
        <dbReference type="Proteomes" id="UP000006727"/>
    </source>
</evidence>
<reference evidence="3" key="3">
    <citation type="submission" date="2020-12" db="UniProtKB">
        <authorList>
            <consortium name="EnsemblPlants"/>
        </authorList>
    </citation>
    <scope>IDENTIFICATION</scope>
</reference>
<proteinExistence type="predicted"/>
<evidence type="ECO:0000313" key="2">
    <source>
        <dbReference type="EMBL" id="PNR27596.1"/>
    </source>
</evidence>
<feature type="region of interest" description="Disordered" evidence="1">
    <location>
        <begin position="288"/>
        <end position="391"/>
    </location>
</feature>
<protein>
    <submittedName>
        <fullName evidence="2 3">Uncharacterized protein</fullName>
    </submittedName>
</protein>
<sequence length="425" mass="47484">MVDMNPTNPPTPLRHNYLQSDRAHCYAAVLTISPRRLHVRSTTSSCSHADCHTPHPAFRPPIHALPAINNALNQTVLSIIMSPSSPLTASVHITPNPVCRNTPITPRTYPTHTSAHDSPRPIRSIHHVLAYSTPPTVTAPPLHSHHPRLSAQLVPHKTSTTIITTAIAVAHHHGTHAPPTFYHAQHRPRQINTFVTSSAYCHALNTPYACRPATATTPQRHNTTPIARCTNILMHLINSCTQFTSLRSCTRFNPDPPCVHTSNALRSLRSPPHHFLLTRFCIPSLQPTTQVRTRSNTRARPHAHTHTHTTDHSSRVPNHDQTSRTRSPPTHPHHSLRCESAASNHQRTSSHTSNPKSTTVPVHHKSRLRSQLQSRCKTCARQPSDPHRDAHKMSWTITTKCYRSSFHTPHVARAPTLPQTSKRLR</sequence>
<dbReference type="Gramene" id="Pp3c25_8500V3.1">
    <property type="protein sequence ID" value="PAC:32979106.CDS.1"/>
    <property type="gene ID" value="Pp3c25_8500"/>
</dbReference>
<dbReference type="EnsemblPlants" id="Pp3c25_8500V3.1">
    <property type="protein sequence ID" value="PAC:32979106.CDS.1"/>
    <property type="gene ID" value="Pp3c25_8500"/>
</dbReference>
<dbReference type="Proteomes" id="UP000006727">
    <property type="component" value="Chromosome 25"/>
</dbReference>
<feature type="compositionally biased region" description="Basic and acidic residues" evidence="1">
    <location>
        <begin position="308"/>
        <end position="323"/>
    </location>
</feature>
<evidence type="ECO:0000256" key="1">
    <source>
        <dbReference type="SAM" id="MobiDB-lite"/>
    </source>
</evidence>
<reference evidence="2 4" key="2">
    <citation type="journal article" date="2018" name="Plant J.">
        <title>The Physcomitrella patens chromosome-scale assembly reveals moss genome structure and evolution.</title>
        <authorList>
            <person name="Lang D."/>
            <person name="Ullrich K.K."/>
            <person name="Murat F."/>
            <person name="Fuchs J."/>
            <person name="Jenkins J."/>
            <person name="Haas F.B."/>
            <person name="Piednoel M."/>
            <person name="Gundlach H."/>
            <person name="Van Bel M."/>
            <person name="Meyberg R."/>
            <person name="Vives C."/>
            <person name="Morata J."/>
            <person name="Symeonidi A."/>
            <person name="Hiss M."/>
            <person name="Muchero W."/>
            <person name="Kamisugi Y."/>
            <person name="Saleh O."/>
            <person name="Blanc G."/>
            <person name="Decker E.L."/>
            <person name="van Gessel N."/>
            <person name="Grimwood J."/>
            <person name="Hayes R.D."/>
            <person name="Graham S.W."/>
            <person name="Gunter L.E."/>
            <person name="McDaniel S.F."/>
            <person name="Hoernstein S.N.W."/>
            <person name="Larsson A."/>
            <person name="Li F.W."/>
            <person name="Perroud P.F."/>
            <person name="Phillips J."/>
            <person name="Ranjan P."/>
            <person name="Rokshar D.S."/>
            <person name="Rothfels C.J."/>
            <person name="Schneider L."/>
            <person name="Shu S."/>
            <person name="Stevenson D.W."/>
            <person name="Thummler F."/>
            <person name="Tillich M."/>
            <person name="Villarreal Aguilar J.C."/>
            <person name="Widiez T."/>
            <person name="Wong G.K."/>
            <person name="Wymore A."/>
            <person name="Zhang Y."/>
            <person name="Zimmer A.D."/>
            <person name="Quatrano R.S."/>
            <person name="Mayer K.F.X."/>
            <person name="Goodstein D."/>
            <person name="Casacuberta J.M."/>
            <person name="Vandepoele K."/>
            <person name="Reski R."/>
            <person name="Cuming A.C."/>
            <person name="Tuskan G.A."/>
            <person name="Maumus F."/>
            <person name="Salse J."/>
            <person name="Schmutz J."/>
            <person name="Rensing S.A."/>
        </authorList>
    </citation>
    <scope>NUCLEOTIDE SEQUENCE [LARGE SCALE GENOMIC DNA]</scope>
    <source>
        <strain evidence="3 4">cv. Gransden 2004</strain>
    </source>
</reference>
<evidence type="ECO:0000313" key="3">
    <source>
        <dbReference type="EnsemblPlants" id="PAC:32979106.CDS.1"/>
    </source>
</evidence>
<reference evidence="2 4" key="1">
    <citation type="journal article" date="2008" name="Science">
        <title>The Physcomitrella genome reveals evolutionary insights into the conquest of land by plants.</title>
        <authorList>
            <person name="Rensing S."/>
            <person name="Lang D."/>
            <person name="Zimmer A."/>
            <person name="Terry A."/>
            <person name="Salamov A."/>
            <person name="Shapiro H."/>
            <person name="Nishiyama T."/>
            <person name="Perroud P.-F."/>
            <person name="Lindquist E."/>
            <person name="Kamisugi Y."/>
            <person name="Tanahashi T."/>
            <person name="Sakakibara K."/>
            <person name="Fujita T."/>
            <person name="Oishi K."/>
            <person name="Shin-I T."/>
            <person name="Kuroki Y."/>
            <person name="Toyoda A."/>
            <person name="Suzuki Y."/>
            <person name="Hashimoto A."/>
            <person name="Yamaguchi K."/>
            <person name="Sugano A."/>
            <person name="Kohara Y."/>
            <person name="Fujiyama A."/>
            <person name="Anterola A."/>
            <person name="Aoki S."/>
            <person name="Ashton N."/>
            <person name="Barbazuk W.B."/>
            <person name="Barker E."/>
            <person name="Bennetzen J."/>
            <person name="Bezanilla M."/>
            <person name="Blankenship R."/>
            <person name="Cho S.H."/>
            <person name="Dutcher S."/>
            <person name="Estelle M."/>
            <person name="Fawcett J.A."/>
            <person name="Gundlach H."/>
            <person name="Hanada K."/>
            <person name="Heyl A."/>
            <person name="Hicks K.A."/>
            <person name="Hugh J."/>
            <person name="Lohr M."/>
            <person name="Mayer K."/>
            <person name="Melkozernov A."/>
            <person name="Murata T."/>
            <person name="Nelson D."/>
            <person name="Pils B."/>
            <person name="Prigge M."/>
            <person name="Reiss B."/>
            <person name="Renner T."/>
            <person name="Rombauts S."/>
            <person name="Rushton P."/>
            <person name="Sanderfoot A."/>
            <person name="Schween G."/>
            <person name="Shiu S.-H."/>
            <person name="Stueber K."/>
            <person name="Theodoulou F.L."/>
            <person name="Tu H."/>
            <person name="Van de Peer Y."/>
            <person name="Verrier P.J."/>
            <person name="Waters E."/>
            <person name="Wood A."/>
            <person name="Yang L."/>
            <person name="Cove D."/>
            <person name="Cuming A."/>
            <person name="Hasebe M."/>
            <person name="Lucas S."/>
            <person name="Mishler D.B."/>
            <person name="Reski R."/>
            <person name="Grigoriev I."/>
            <person name="Quatrano R.S."/>
            <person name="Boore J.L."/>
        </authorList>
    </citation>
    <scope>NUCLEOTIDE SEQUENCE [LARGE SCALE GENOMIC DNA]</scope>
    <source>
        <strain evidence="3 4">cv. Gransden 2004</strain>
    </source>
</reference>
<organism evidence="2">
    <name type="scientific">Physcomitrium patens</name>
    <name type="common">Spreading-leaved earth moss</name>
    <name type="synonym">Physcomitrella patens</name>
    <dbReference type="NCBI Taxonomy" id="3218"/>
    <lineage>
        <taxon>Eukaryota</taxon>
        <taxon>Viridiplantae</taxon>
        <taxon>Streptophyta</taxon>
        <taxon>Embryophyta</taxon>
        <taxon>Bryophyta</taxon>
        <taxon>Bryophytina</taxon>
        <taxon>Bryopsida</taxon>
        <taxon>Funariidae</taxon>
        <taxon>Funariales</taxon>
        <taxon>Funariaceae</taxon>
        <taxon>Physcomitrium</taxon>
    </lineage>
</organism>
<feature type="compositionally biased region" description="Polar residues" evidence="1">
    <location>
        <begin position="341"/>
        <end position="360"/>
    </location>
</feature>
<dbReference type="Gramene" id="Pp3c25_8510V3.1">
    <property type="protein sequence ID" value="PAC:32979826.CDS.1"/>
    <property type="gene ID" value="Pp3c25_8510"/>
</dbReference>
<gene>
    <name evidence="2" type="ORF">PHYPA_029748</name>
</gene>
<dbReference type="EnsemblPlants" id="Pp3c25_8510V3.1">
    <property type="protein sequence ID" value="PAC:32979826.CDS.1"/>
    <property type="gene ID" value="Pp3c25_8510"/>
</dbReference>
<accession>A0A2K1IE90</accession>
<dbReference type="InParanoid" id="A0A2K1IE90"/>
<dbReference type="EMBL" id="ABEU02000025">
    <property type="protein sequence ID" value="PNR27596.1"/>
    <property type="molecule type" value="Genomic_DNA"/>
</dbReference>
<keyword evidence="4" id="KW-1185">Reference proteome</keyword>
<dbReference type="AlphaFoldDB" id="A0A2K1IE90"/>